<accession>A0A3L6TH13</accession>
<evidence type="ECO:0000313" key="2">
    <source>
        <dbReference type="Proteomes" id="UP000275267"/>
    </source>
</evidence>
<reference evidence="2" key="1">
    <citation type="journal article" date="2019" name="Nat. Commun.">
        <title>The genome of broomcorn millet.</title>
        <authorList>
            <person name="Zou C."/>
            <person name="Miki D."/>
            <person name="Li D."/>
            <person name="Tang Q."/>
            <person name="Xiao L."/>
            <person name="Rajput S."/>
            <person name="Deng P."/>
            <person name="Jia W."/>
            <person name="Huang R."/>
            <person name="Zhang M."/>
            <person name="Sun Y."/>
            <person name="Hu J."/>
            <person name="Fu X."/>
            <person name="Schnable P.S."/>
            <person name="Li F."/>
            <person name="Zhang H."/>
            <person name="Feng B."/>
            <person name="Zhu X."/>
            <person name="Liu R."/>
            <person name="Schnable J.C."/>
            <person name="Zhu J.-K."/>
            <person name="Zhang H."/>
        </authorList>
    </citation>
    <scope>NUCLEOTIDE SEQUENCE [LARGE SCALE GENOMIC DNA]</scope>
</reference>
<name>A0A3L6TH13_PANMI</name>
<dbReference type="AlphaFoldDB" id="A0A3L6TH13"/>
<organism evidence="1 2">
    <name type="scientific">Panicum miliaceum</name>
    <name type="common">Proso millet</name>
    <name type="synonym">Broomcorn millet</name>
    <dbReference type="NCBI Taxonomy" id="4540"/>
    <lineage>
        <taxon>Eukaryota</taxon>
        <taxon>Viridiplantae</taxon>
        <taxon>Streptophyta</taxon>
        <taxon>Embryophyta</taxon>
        <taxon>Tracheophyta</taxon>
        <taxon>Spermatophyta</taxon>
        <taxon>Magnoliopsida</taxon>
        <taxon>Liliopsida</taxon>
        <taxon>Poales</taxon>
        <taxon>Poaceae</taxon>
        <taxon>PACMAD clade</taxon>
        <taxon>Panicoideae</taxon>
        <taxon>Panicodae</taxon>
        <taxon>Paniceae</taxon>
        <taxon>Panicinae</taxon>
        <taxon>Panicum</taxon>
        <taxon>Panicum sect. Panicum</taxon>
    </lineage>
</organism>
<protein>
    <submittedName>
        <fullName evidence="1">Uncharacterized protein</fullName>
    </submittedName>
</protein>
<dbReference type="OrthoDB" id="675750at2759"/>
<dbReference type="Proteomes" id="UP000275267">
    <property type="component" value="Unassembled WGS sequence"/>
</dbReference>
<sequence>MARPVVTFSSILEAENSRLGRTIDQVEFRVDQRTSLVDAAQVKDITRAGVQGFELVNPELLDCKCRTKTKLEEAFERMLEASKVQCNAELVILEDHITSLKRSINTPEDSTHTWARHRMKGTKASGKCCTCNPSLDHFLDMSMLLSRSYHSGIRLSMQ</sequence>
<proteinExistence type="predicted"/>
<dbReference type="EMBL" id="PQIB02000002">
    <property type="protein sequence ID" value="RLN36380.1"/>
    <property type="molecule type" value="Genomic_DNA"/>
</dbReference>
<evidence type="ECO:0000313" key="1">
    <source>
        <dbReference type="EMBL" id="RLN36380.1"/>
    </source>
</evidence>
<comment type="caution">
    <text evidence="1">The sequence shown here is derived from an EMBL/GenBank/DDBJ whole genome shotgun (WGS) entry which is preliminary data.</text>
</comment>
<keyword evidence="2" id="KW-1185">Reference proteome</keyword>
<gene>
    <name evidence="1" type="ORF">C2845_PM03G04510</name>
</gene>